<dbReference type="EMBL" id="LT629692">
    <property type="protein sequence ID" value="SDH21900.1"/>
    <property type="molecule type" value="Genomic_DNA"/>
</dbReference>
<dbReference type="InterPro" id="IPR046151">
    <property type="entry name" value="DUF6153"/>
</dbReference>
<dbReference type="AlphaFoldDB" id="A0A1G8ANN6"/>
<dbReference type="STRING" id="370764.SAMN04489810_2417"/>
<sequence length="145" mass="14852">MSLIALTEQLRAGRSMARTLLLLIALTGAVIVGLLAMHSLNTHTAAETGHHATMAADPADMSTDSHAAATTAVDDGCADCGSDHSSMFAMACVLALLATVLLLARPAAVRQWLALLPRPGPPVVSPPGIPGLRPPSLTALCISRT</sequence>
<organism evidence="2 3">
    <name type="scientific">Microbacterium pygmaeum</name>
    <dbReference type="NCBI Taxonomy" id="370764"/>
    <lineage>
        <taxon>Bacteria</taxon>
        <taxon>Bacillati</taxon>
        <taxon>Actinomycetota</taxon>
        <taxon>Actinomycetes</taxon>
        <taxon>Micrococcales</taxon>
        <taxon>Microbacteriaceae</taxon>
        <taxon>Microbacterium</taxon>
    </lineage>
</organism>
<dbReference type="Pfam" id="PF19650">
    <property type="entry name" value="DUF6153"/>
    <property type="match status" value="1"/>
</dbReference>
<name>A0A1G8ANN6_9MICO</name>
<evidence type="ECO:0000313" key="3">
    <source>
        <dbReference type="Proteomes" id="UP000199009"/>
    </source>
</evidence>
<dbReference type="Proteomes" id="UP000199009">
    <property type="component" value="Chromosome I"/>
</dbReference>
<accession>A0A1G8ANN6</accession>
<keyword evidence="3" id="KW-1185">Reference proteome</keyword>
<dbReference type="OrthoDB" id="5073774at2"/>
<gene>
    <name evidence="2" type="ORF">SAMN04489810_2417</name>
</gene>
<keyword evidence="1" id="KW-0472">Membrane</keyword>
<reference evidence="2 3" key="1">
    <citation type="submission" date="2016-10" db="EMBL/GenBank/DDBJ databases">
        <authorList>
            <person name="de Groot N.N."/>
        </authorList>
    </citation>
    <scope>NUCLEOTIDE SEQUENCE [LARGE SCALE GENOMIC DNA]</scope>
    <source>
        <strain evidence="2 3">DSM 23142</strain>
    </source>
</reference>
<dbReference type="RefSeq" id="WP_091490461.1">
    <property type="nucleotide sequence ID" value="NZ_LT629692.1"/>
</dbReference>
<feature type="transmembrane region" description="Helical" evidence="1">
    <location>
        <begin position="88"/>
        <end position="108"/>
    </location>
</feature>
<evidence type="ECO:0000313" key="2">
    <source>
        <dbReference type="EMBL" id="SDH21900.1"/>
    </source>
</evidence>
<keyword evidence="1" id="KW-1133">Transmembrane helix</keyword>
<proteinExistence type="predicted"/>
<evidence type="ECO:0000256" key="1">
    <source>
        <dbReference type="SAM" id="Phobius"/>
    </source>
</evidence>
<keyword evidence="1" id="KW-0812">Transmembrane</keyword>
<protein>
    <submittedName>
        <fullName evidence="2">Uncharacterized protein</fullName>
    </submittedName>
</protein>
<feature type="transmembrane region" description="Helical" evidence="1">
    <location>
        <begin position="20"/>
        <end position="40"/>
    </location>
</feature>